<gene>
    <name evidence="2" type="ORF">BCV72DRAFT_262842</name>
</gene>
<dbReference type="AlphaFoldDB" id="A0A1X0R2K6"/>
<dbReference type="Proteomes" id="UP000242414">
    <property type="component" value="Unassembled WGS sequence"/>
</dbReference>
<dbReference type="EMBL" id="KV921927">
    <property type="protein sequence ID" value="ORE06224.1"/>
    <property type="molecule type" value="Genomic_DNA"/>
</dbReference>
<evidence type="ECO:0000313" key="2">
    <source>
        <dbReference type="EMBL" id="ORE06224.1"/>
    </source>
</evidence>
<dbReference type="OrthoDB" id="10257471at2759"/>
<sequence length="562" mass="65138">MPGFSEIPSEILQQIFAYVQKNAKYKKSWMVQYQLVCKGWNQVARTCLYSTVYLCDDSIMKTFLHCMKNSSAGHLTRTIFFNTRCEKYETAELYVNELVEACPNVERVKGFIRNYDFWRALATAASKHWPHIKELADPSSLTEQHNYFDCYNTLISLFRHSLTHVYLPSEHPSTPIMKELCQRLPEFSNLTHLTVSYTIHPWPLMDYDEIIQLCPNLIFLSVNSRTSLLDVESRSSTTLDMLSIQPHKNITTLNVSWTSHQGNVEYIMHKFPNLRNLILRFGVYNPFAPGNQLEDYFANVGDRLMEYLSSMQTYKIDGTGSFSLLEAYLKHTANVHVCLESMRGMSPELTLQQTRIARIRFRNTPENKERLLQMLQRHQHNVTSFSLNFELNYRDSVAWIEDILTTCTQMKAFHYWTLEPFQPPSQAAIDANVPLNSTLDTLTLRVRAIKSGSLAGYLRLLPSVRHVNVTITCSSMDKVESRVDMLFDSFDTVDQGHYSSLIDVFGRKAQLVIDDRLSDKAIYLVDLQRKNRTTWERTETVSENPLINVFVKIDPIDEYDDL</sequence>
<protein>
    <recommendedName>
        <fullName evidence="1">F-box domain-containing protein</fullName>
    </recommendedName>
</protein>
<feature type="domain" description="F-box" evidence="1">
    <location>
        <begin position="5"/>
        <end position="54"/>
    </location>
</feature>
<reference evidence="2" key="1">
    <citation type="journal article" date="2016" name="Proc. Natl. Acad. Sci. U.S.A.">
        <title>Lipid metabolic changes in an early divergent fungus govern the establishment of a mutualistic symbiosis with endobacteria.</title>
        <authorList>
            <person name="Lastovetsky O.A."/>
            <person name="Gaspar M.L."/>
            <person name="Mondo S.J."/>
            <person name="LaButti K.M."/>
            <person name="Sandor L."/>
            <person name="Grigoriev I.V."/>
            <person name="Henry S.A."/>
            <person name="Pawlowska T.E."/>
        </authorList>
    </citation>
    <scope>NUCLEOTIDE SEQUENCE [LARGE SCALE GENOMIC DNA]</scope>
    <source>
        <strain evidence="2">ATCC 52814</strain>
    </source>
</reference>
<proteinExistence type="predicted"/>
<dbReference type="SUPFAM" id="SSF52047">
    <property type="entry name" value="RNI-like"/>
    <property type="match status" value="1"/>
</dbReference>
<organism evidence="2">
    <name type="scientific">Rhizopus microsporus var. microsporus</name>
    <dbReference type="NCBI Taxonomy" id="86635"/>
    <lineage>
        <taxon>Eukaryota</taxon>
        <taxon>Fungi</taxon>
        <taxon>Fungi incertae sedis</taxon>
        <taxon>Mucoromycota</taxon>
        <taxon>Mucoromycotina</taxon>
        <taxon>Mucoromycetes</taxon>
        <taxon>Mucorales</taxon>
        <taxon>Mucorineae</taxon>
        <taxon>Rhizopodaceae</taxon>
        <taxon>Rhizopus</taxon>
    </lineage>
</organism>
<name>A0A1X0R2K6_RHIZD</name>
<dbReference type="Gene3D" id="3.80.10.10">
    <property type="entry name" value="Ribonuclease Inhibitor"/>
    <property type="match status" value="1"/>
</dbReference>
<dbReference type="VEuPathDB" id="FungiDB:BCV72DRAFT_262842"/>
<accession>A0A1X0R2K6</accession>
<dbReference type="InterPro" id="IPR032675">
    <property type="entry name" value="LRR_dom_sf"/>
</dbReference>
<dbReference type="InterPro" id="IPR001810">
    <property type="entry name" value="F-box_dom"/>
</dbReference>
<evidence type="ECO:0000259" key="1">
    <source>
        <dbReference type="Pfam" id="PF12937"/>
    </source>
</evidence>
<dbReference type="Pfam" id="PF12937">
    <property type="entry name" value="F-box-like"/>
    <property type="match status" value="1"/>
</dbReference>